<proteinExistence type="predicted"/>
<evidence type="ECO:0000313" key="1">
    <source>
        <dbReference type="Proteomes" id="UP000035680"/>
    </source>
</evidence>
<dbReference type="AlphaFoldDB" id="A0A0K0FSV5"/>
<dbReference type="Proteomes" id="UP000035680">
    <property type="component" value="Unassembled WGS sequence"/>
</dbReference>
<reference evidence="1" key="1">
    <citation type="submission" date="2014-07" db="EMBL/GenBank/DDBJ databases">
        <authorList>
            <person name="Martin A.A"/>
            <person name="De Silva N."/>
        </authorList>
    </citation>
    <scope>NUCLEOTIDE SEQUENCE</scope>
</reference>
<accession>A0A0K0FSV5</accession>
<dbReference type="WBParaSite" id="SVE_1431800.1">
    <property type="protein sequence ID" value="SVE_1431800.1"/>
    <property type="gene ID" value="SVE_1431800"/>
</dbReference>
<sequence>MEVSPIIDSSGGIDLRKLLSHVKEIMEEVETTKSSTEEYEDIIEDEQERAFEIENHLMGTAKLAYFAIKKKHTLIWDELKNTLIEKYDPEEGRLSSLEVKQRLRQITSQDKETGKMFLLRIESQVEKFEKTTNVVLSNGELFEIIVSFLKKTSVNGKMHKYYKQCDNVIEILKKEFLKMAREMYIKTKEIHKTRNDYQKNDKEIKI</sequence>
<keyword evidence="1" id="KW-1185">Reference proteome</keyword>
<organism evidence="1 2">
    <name type="scientific">Strongyloides venezuelensis</name>
    <name type="common">Threadworm</name>
    <dbReference type="NCBI Taxonomy" id="75913"/>
    <lineage>
        <taxon>Eukaryota</taxon>
        <taxon>Metazoa</taxon>
        <taxon>Ecdysozoa</taxon>
        <taxon>Nematoda</taxon>
        <taxon>Chromadorea</taxon>
        <taxon>Rhabditida</taxon>
        <taxon>Tylenchina</taxon>
        <taxon>Panagrolaimomorpha</taxon>
        <taxon>Strongyloidoidea</taxon>
        <taxon>Strongyloididae</taxon>
        <taxon>Strongyloides</taxon>
    </lineage>
</organism>
<evidence type="ECO:0000313" key="2">
    <source>
        <dbReference type="WBParaSite" id="SVE_1431800.1"/>
    </source>
</evidence>
<name>A0A0K0FSV5_STRVS</name>
<reference evidence="2" key="2">
    <citation type="submission" date="2015-08" db="UniProtKB">
        <authorList>
            <consortium name="WormBaseParasite"/>
        </authorList>
    </citation>
    <scope>IDENTIFICATION</scope>
</reference>
<protein>
    <submittedName>
        <fullName evidence="2">Retrotransposon gag domain-containing protein</fullName>
    </submittedName>
</protein>